<dbReference type="Gene3D" id="3.20.20.80">
    <property type="entry name" value="Glycosidases"/>
    <property type="match status" value="1"/>
</dbReference>
<dbReference type="GO" id="GO:0030246">
    <property type="term" value="F:carbohydrate binding"/>
    <property type="evidence" value="ECO:0007669"/>
    <property type="project" value="InterPro"/>
</dbReference>
<evidence type="ECO:0000259" key="4">
    <source>
        <dbReference type="PROSITE" id="PS51820"/>
    </source>
</evidence>
<dbReference type="CDD" id="cd14752">
    <property type="entry name" value="GH31_N"/>
    <property type="match status" value="1"/>
</dbReference>
<gene>
    <name evidence="5" type="ORF">D0Y50_11820</name>
</gene>
<evidence type="ECO:0000313" key="5">
    <source>
        <dbReference type="EMBL" id="AXR06979.1"/>
    </source>
</evidence>
<dbReference type="SUPFAM" id="SSF56988">
    <property type="entry name" value="Anthrax protective antigen"/>
    <property type="match status" value="1"/>
</dbReference>
<dbReference type="InterPro" id="IPR011658">
    <property type="entry name" value="PA14_dom"/>
</dbReference>
<dbReference type="InterPro" id="IPR000322">
    <property type="entry name" value="Glyco_hydro_31_TIM"/>
</dbReference>
<dbReference type="InterPro" id="IPR011013">
    <property type="entry name" value="Gal_mutarotase_sf_dom"/>
</dbReference>
<feature type="domain" description="PA14" evidence="4">
    <location>
        <begin position="251"/>
        <end position="409"/>
    </location>
</feature>
<dbReference type="KEGG" id="salm:D0Y50_11820"/>
<dbReference type="SUPFAM" id="SSF74650">
    <property type="entry name" value="Galactose mutarotase-like"/>
    <property type="match status" value="1"/>
</dbReference>
<reference evidence="5 6" key="1">
    <citation type="submission" date="2018-08" db="EMBL/GenBank/DDBJ databases">
        <title>Salinimonas sediminis sp. nov., a piezophilic bacterium isolated from a deep-sea sediment sample from the New Britain Trench.</title>
        <authorList>
            <person name="Cao J."/>
        </authorList>
    </citation>
    <scope>NUCLEOTIDE SEQUENCE [LARGE SCALE GENOMIC DNA]</scope>
    <source>
        <strain evidence="5 6">N102</strain>
    </source>
</reference>
<dbReference type="InterPro" id="IPR048395">
    <property type="entry name" value="Glyco_hydro_31_C"/>
</dbReference>
<dbReference type="SMART" id="SM00758">
    <property type="entry name" value="PA14"/>
    <property type="match status" value="1"/>
</dbReference>
<dbReference type="CDD" id="cd06591">
    <property type="entry name" value="GH31_xylosidase_XylS"/>
    <property type="match status" value="1"/>
</dbReference>
<dbReference type="Proteomes" id="UP000262073">
    <property type="component" value="Chromosome"/>
</dbReference>
<keyword evidence="6" id="KW-1185">Reference proteome</keyword>
<dbReference type="InterPro" id="IPR037524">
    <property type="entry name" value="PA14/GLEYA"/>
</dbReference>
<name>A0A346NN72_9ALTE</name>
<dbReference type="Pfam" id="PF21365">
    <property type="entry name" value="Glyco_hydro_31_3rd"/>
    <property type="match status" value="1"/>
</dbReference>
<dbReference type="InterPro" id="IPR033403">
    <property type="entry name" value="DUF5110"/>
</dbReference>
<dbReference type="InterPro" id="IPR013780">
    <property type="entry name" value="Glyco_hydro_b"/>
</dbReference>
<evidence type="ECO:0000256" key="2">
    <source>
        <dbReference type="RuleBase" id="RU361185"/>
    </source>
</evidence>
<keyword evidence="2" id="KW-0326">Glycosidase</keyword>
<dbReference type="GO" id="GO:0004553">
    <property type="term" value="F:hydrolase activity, hydrolyzing O-glycosyl compounds"/>
    <property type="evidence" value="ECO:0007669"/>
    <property type="project" value="InterPro"/>
</dbReference>
<sequence>MKTSSLPTVSTLGLAICAALSLPACQPTHTDTAQTATQQQARAQVKKIADGVVVSPAQGQAKAVRIQVYQDDIFRITSMAHDDFSKVAKSIQVVAEAGGDFEVTQNAENVVVSTAKGQARVSLNDGRVSIVDKNGTTLLAAKNSGQFGPVTADPEPVKENSQVAKHYALTQQWNEGVSENLFGLGQHQNGLVNLKQQNVFLTTHNLEITIPFLVSDKHYGILWDNASQSHFGNPEGLKPLNEDLDLYTAEGTKGGLTARYYDGDKLLLTREETGPDYQFLAHNTTRETPFPAQLGEVTEPRIVWSGSLEAKQTGRHTLKMYSSGYAKLSLNNEVVLDRWRMNWNPWYHDVTVDMTKGQKVPVEIEWDSQGGYLALNHIGPTDPANAASVSLSSETGRAIDYYVVLGDDYDDIIGGYRQLTGKAVLLPKWAYGFWQSRERYKNQQEVVDTVKQYRQRDIPLDNIVLDWSYWPQDAWGSHKFDQTHFPEPQKMIDQVHKLDANIMISVWPKFYASTDNYKELDAKGYMLNRNVKVEQNLDWIGPGYLNGFYDPYPQESQQIFWRQLDENLNSKGIDAWWLDASEPDIHSNLSYQKRKENMTGLSVGTGAQYFNSYAVPNAEGVYKGERESDPEKRAFILTRSGFGGIQRAAAAIWSGDTVTRWSNLKEQIAAGVGTGLSGMPNWTMDIGGFTPENHYRYADGTDVGHFSQMDKEYQQQWQEINLRWFQFGAFVPLFRSHGQNPYREIYNIADEGTPVYNSMVYYTRLRYRLLPYIYSEAGKMYDQHNTLMRGLVMDFADDEKALNINDAYMFGPALLVNPIYEAGATTREVYLPANTQWYDFYTGKAYQGGQTITAAAPLNRIPLFVRAGAILPTGPAIQTVYEKPDAPYLLTIYAGANGDYTLYQDDGKSYDYEQGKSSLVRIQYDDATRTVTLHKRVGAYDSMTPQREYRIRLIDGATESATNWDTEGATTLLYKGEKISTML</sequence>
<dbReference type="Gene3D" id="2.60.120.380">
    <property type="match status" value="1"/>
</dbReference>
<dbReference type="SUPFAM" id="SSF51445">
    <property type="entry name" value="(Trans)glycosidases"/>
    <property type="match status" value="1"/>
</dbReference>
<dbReference type="PROSITE" id="PS51820">
    <property type="entry name" value="PA14"/>
    <property type="match status" value="1"/>
</dbReference>
<dbReference type="Gene3D" id="2.60.40.1180">
    <property type="entry name" value="Golgi alpha-mannosidase II"/>
    <property type="match status" value="2"/>
</dbReference>
<dbReference type="InterPro" id="IPR025887">
    <property type="entry name" value="Glyco_hydro_31_N_dom"/>
</dbReference>
<proteinExistence type="inferred from homology"/>
<evidence type="ECO:0000256" key="3">
    <source>
        <dbReference type="SAM" id="SignalP"/>
    </source>
</evidence>
<dbReference type="Pfam" id="PF07691">
    <property type="entry name" value="PA14"/>
    <property type="match status" value="1"/>
</dbReference>
<evidence type="ECO:0000313" key="6">
    <source>
        <dbReference type="Proteomes" id="UP000262073"/>
    </source>
</evidence>
<dbReference type="PANTHER" id="PTHR43863:SF2">
    <property type="entry name" value="MALTASE-GLUCOAMYLASE"/>
    <property type="match status" value="1"/>
</dbReference>
<feature type="signal peptide" evidence="3">
    <location>
        <begin position="1"/>
        <end position="24"/>
    </location>
</feature>
<dbReference type="Pfam" id="PF13802">
    <property type="entry name" value="Gal_mutarotas_2"/>
    <property type="match status" value="1"/>
</dbReference>
<dbReference type="Gene3D" id="2.60.40.1760">
    <property type="entry name" value="glycosyl hydrolase (family 31)"/>
    <property type="match status" value="1"/>
</dbReference>
<comment type="similarity">
    <text evidence="1 2">Belongs to the glycosyl hydrolase 31 family.</text>
</comment>
<organism evidence="5 6">
    <name type="scientific">Salinimonas sediminis</name>
    <dbReference type="NCBI Taxonomy" id="2303538"/>
    <lineage>
        <taxon>Bacteria</taxon>
        <taxon>Pseudomonadati</taxon>
        <taxon>Pseudomonadota</taxon>
        <taxon>Gammaproteobacteria</taxon>
        <taxon>Alteromonadales</taxon>
        <taxon>Alteromonadaceae</taxon>
        <taxon>Alteromonas/Salinimonas group</taxon>
        <taxon>Salinimonas</taxon>
    </lineage>
</organism>
<dbReference type="Pfam" id="PF17137">
    <property type="entry name" value="DUF5110"/>
    <property type="match status" value="1"/>
</dbReference>
<dbReference type="InterPro" id="IPR051816">
    <property type="entry name" value="Glycosyl_Hydrolase_31"/>
</dbReference>
<dbReference type="Pfam" id="PF01055">
    <property type="entry name" value="Glyco_hydro_31_2nd"/>
    <property type="match status" value="1"/>
</dbReference>
<evidence type="ECO:0000256" key="1">
    <source>
        <dbReference type="ARBA" id="ARBA00007806"/>
    </source>
</evidence>
<dbReference type="EMBL" id="CP031769">
    <property type="protein sequence ID" value="AXR06979.1"/>
    <property type="molecule type" value="Genomic_DNA"/>
</dbReference>
<keyword evidence="2" id="KW-0378">Hydrolase</keyword>
<dbReference type="AlphaFoldDB" id="A0A346NN72"/>
<dbReference type="InterPro" id="IPR017853">
    <property type="entry name" value="GH"/>
</dbReference>
<keyword evidence="3" id="KW-0732">Signal</keyword>
<dbReference type="PANTHER" id="PTHR43863">
    <property type="entry name" value="HYDROLASE, PUTATIVE (AFU_ORTHOLOGUE AFUA_1G03140)-RELATED"/>
    <property type="match status" value="1"/>
</dbReference>
<feature type="chain" id="PRO_5016715836" evidence="3">
    <location>
        <begin position="25"/>
        <end position="983"/>
    </location>
</feature>
<protein>
    <submittedName>
        <fullName evidence="5">DUF5110 domain-containing protein</fullName>
    </submittedName>
</protein>
<dbReference type="SUPFAM" id="SSF51011">
    <property type="entry name" value="Glycosyl hydrolase domain"/>
    <property type="match status" value="1"/>
</dbReference>
<accession>A0A346NN72</accession>
<dbReference type="OrthoDB" id="176168at2"/>
<dbReference type="GO" id="GO:0005975">
    <property type="term" value="P:carbohydrate metabolic process"/>
    <property type="evidence" value="ECO:0007669"/>
    <property type="project" value="InterPro"/>
</dbReference>
<dbReference type="RefSeq" id="WP_117317131.1">
    <property type="nucleotide sequence ID" value="NZ_CP031769.1"/>
</dbReference>